<evidence type="ECO:0008006" key="3">
    <source>
        <dbReference type="Google" id="ProtNLM"/>
    </source>
</evidence>
<evidence type="ECO:0000313" key="1">
    <source>
        <dbReference type="EMBL" id="KZV99480.1"/>
    </source>
</evidence>
<accession>A0A165MMC9</accession>
<dbReference type="Proteomes" id="UP000077266">
    <property type="component" value="Unassembled WGS sequence"/>
</dbReference>
<name>A0A165MMC9_EXIGL</name>
<dbReference type="Gene3D" id="3.80.10.10">
    <property type="entry name" value="Ribonuclease Inhibitor"/>
    <property type="match status" value="1"/>
</dbReference>
<reference evidence="1 2" key="1">
    <citation type="journal article" date="2016" name="Mol. Biol. Evol.">
        <title>Comparative Genomics of Early-Diverging Mushroom-Forming Fungi Provides Insights into the Origins of Lignocellulose Decay Capabilities.</title>
        <authorList>
            <person name="Nagy L.G."/>
            <person name="Riley R."/>
            <person name="Tritt A."/>
            <person name="Adam C."/>
            <person name="Daum C."/>
            <person name="Floudas D."/>
            <person name="Sun H."/>
            <person name="Yadav J.S."/>
            <person name="Pangilinan J."/>
            <person name="Larsson K.H."/>
            <person name="Matsuura K."/>
            <person name="Barry K."/>
            <person name="Labutti K."/>
            <person name="Kuo R."/>
            <person name="Ohm R.A."/>
            <person name="Bhattacharya S.S."/>
            <person name="Shirouzu T."/>
            <person name="Yoshinaga Y."/>
            <person name="Martin F.M."/>
            <person name="Grigoriev I.V."/>
            <person name="Hibbett D.S."/>
        </authorList>
    </citation>
    <scope>NUCLEOTIDE SEQUENCE [LARGE SCALE GENOMIC DNA]</scope>
    <source>
        <strain evidence="1 2">HHB12029</strain>
    </source>
</reference>
<dbReference type="InParanoid" id="A0A165MMC9"/>
<dbReference type="OrthoDB" id="2522283at2759"/>
<evidence type="ECO:0000313" key="2">
    <source>
        <dbReference type="Proteomes" id="UP000077266"/>
    </source>
</evidence>
<gene>
    <name evidence="1" type="ORF">EXIGLDRAFT_724958</name>
</gene>
<dbReference type="EMBL" id="KV425909">
    <property type="protein sequence ID" value="KZV99480.1"/>
    <property type="molecule type" value="Genomic_DNA"/>
</dbReference>
<organism evidence="1 2">
    <name type="scientific">Exidia glandulosa HHB12029</name>
    <dbReference type="NCBI Taxonomy" id="1314781"/>
    <lineage>
        <taxon>Eukaryota</taxon>
        <taxon>Fungi</taxon>
        <taxon>Dikarya</taxon>
        <taxon>Basidiomycota</taxon>
        <taxon>Agaricomycotina</taxon>
        <taxon>Agaricomycetes</taxon>
        <taxon>Auriculariales</taxon>
        <taxon>Exidiaceae</taxon>
        <taxon>Exidia</taxon>
    </lineage>
</organism>
<proteinExistence type="predicted"/>
<dbReference type="InterPro" id="IPR032675">
    <property type="entry name" value="LRR_dom_sf"/>
</dbReference>
<dbReference type="AlphaFoldDB" id="A0A165MMC9"/>
<keyword evidence="2" id="KW-1185">Reference proteome</keyword>
<dbReference type="SUPFAM" id="SSF52047">
    <property type="entry name" value="RNI-like"/>
    <property type="match status" value="1"/>
</dbReference>
<sequence>MAGLPYDVVYRISEEVAARAPDGPRDPFPFNHPSLCLSSEPHAQADLRACALVCRAWSIPASTVNVRHLVLQRVTPETIADALSRDDRDLLVQSLQLGPKCCIECTFGDIPDITKPCTHGLSMAMLLTVLSMCTNVRNVAVNEWLDLQLSPTVDYSVYAPGFSSITTFSVGSSLRSARTLDLRSFCQLLRLLPSLKRLTFGDISRTTEFIADIPPPDFALESLAVSDARSIYFQSYEWLLAHSAHSLRVFWVYGVFGEQPWASIAASLKTIAPSLNTLYYYLGFFAGLDGGVFRSCVQLEELCIGDLTSTVSSAIYTLPSLRKLVLAATSTTILHGEELEYLRFFSSFELRRLVDMLVRPREETFPKLEVLAIETAMSAVPMRDPPYVELKALRAACEARGVVFQFSRMKEVEDYYVDVRPLD</sequence>
<protein>
    <recommendedName>
        <fullName evidence="3">F-box domain-containing protein</fullName>
    </recommendedName>
</protein>